<dbReference type="Proteomes" id="UP000319619">
    <property type="component" value="Unassembled WGS sequence"/>
</dbReference>
<evidence type="ECO:0000256" key="3">
    <source>
        <dbReference type="ARBA" id="ARBA00023125"/>
    </source>
</evidence>
<dbReference type="PANTHER" id="PTHR30385:SF7">
    <property type="entry name" value="RNA POLYMERASE SIGMA FACTOR FLIA"/>
    <property type="match status" value="1"/>
</dbReference>
<evidence type="ECO:0000259" key="5">
    <source>
        <dbReference type="PROSITE" id="PS00716"/>
    </source>
</evidence>
<dbReference type="InterPro" id="IPR007627">
    <property type="entry name" value="RNA_pol_sigma70_r2"/>
</dbReference>
<dbReference type="PIRSF" id="PIRSF000770">
    <property type="entry name" value="RNA_pol_sigma-SigE/K"/>
    <property type="match status" value="1"/>
</dbReference>
<dbReference type="Gene3D" id="1.10.1740.10">
    <property type="match status" value="1"/>
</dbReference>
<dbReference type="GO" id="GO:0003677">
    <property type="term" value="F:DNA binding"/>
    <property type="evidence" value="ECO:0007669"/>
    <property type="project" value="UniProtKB-KW"/>
</dbReference>
<dbReference type="InterPro" id="IPR013325">
    <property type="entry name" value="RNA_pol_sigma_r2"/>
</dbReference>
<evidence type="ECO:0000313" key="6">
    <source>
        <dbReference type="EMBL" id="TKJ42248.1"/>
    </source>
</evidence>
<keyword evidence="1" id="KW-0805">Transcription regulation</keyword>
<evidence type="ECO:0000256" key="1">
    <source>
        <dbReference type="ARBA" id="ARBA00023015"/>
    </source>
</evidence>
<gene>
    <name evidence="6" type="ORF">CEE37_00800</name>
</gene>
<dbReference type="InterPro" id="IPR007630">
    <property type="entry name" value="RNA_pol_sigma70_r4"/>
</dbReference>
<proteinExistence type="predicted"/>
<dbReference type="EMBL" id="NJBN01000001">
    <property type="protein sequence ID" value="TKJ42248.1"/>
    <property type="molecule type" value="Genomic_DNA"/>
</dbReference>
<dbReference type="InterPro" id="IPR014284">
    <property type="entry name" value="RNA_pol_sigma-70_dom"/>
</dbReference>
<evidence type="ECO:0000313" key="7">
    <source>
        <dbReference type="Proteomes" id="UP000319619"/>
    </source>
</evidence>
<protein>
    <submittedName>
        <fullName evidence="6">RNA polymerase sigma factor WhiG</fullName>
    </submittedName>
</protein>
<reference evidence="6 7" key="1">
    <citation type="submission" date="2017-06" db="EMBL/GenBank/DDBJ databases">
        <title>Novel microbial phyla capable of carbon fixation and sulfur reduction in deep-sea sediments.</title>
        <authorList>
            <person name="Huang J."/>
            <person name="Baker B."/>
            <person name="Wang Y."/>
        </authorList>
    </citation>
    <scope>NUCLEOTIDE SEQUENCE [LARGE SCALE GENOMIC DNA]</scope>
    <source>
        <strain evidence="6">B3_LCP</strain>
    </source>
</reference>
<dbReference type="GO" id="GO:0016987">
    <property type="term" value="F:sigma factor activity"/>
    <property type="evidence" value="ECO:0007669"/>
    <property type="project" value="UniProtKB-KW"/>
</dbReference>
<dbReference type="Gene3D" id="1.20.140.160">
    <property type="match status" value="1"/>
</dbReference>
<feature type="domain" description="RNA polymerase sigma-70" evidence="5">
    <location>
        <begin position="214"/>
        <end position="240"/>
    </location>
</feature>
<keyword evidence="4" id="KW-0804">Transcription</keyword>
<name>A0A532V4Z4_UNCL8</name>
<dbReference type="NCBIfam" id="TIGR02479">
    <property type="entry name" value="FliA_WhiG"/>
    <property type="match status" value="1"/>
</dbReference>
<dbReference type="SUPFAM" id="SSF88946">
    <property type="entry name" value="Sigma2 domain of RNA polymerase sigma factors"/>
    <property type="match status" value="1"/>
</dbReference>
<dbReference type="NCBIfam" id="NF005413">
    <property type="entry name" value="PRK06986.1"/>
    <property type="match status" value="1"/>
</dbReference>
<evidence type="ECO:0000256" key="4">
    <source>
        <dbReference type="ARBA" id="ARBA00023163"/>
    </source>
</evidence>
<sequence>MDNLELWQNYRGSSDKAVREKLLLIYLPLVKLVAGRIKQTLPQAVQLADLEGAGVRGLIQSVEGFDLDRGVRFESYASTRIRGAILDSLREYDWLPRSIRAKSKQLERAMEACEAKLGRIPDDEEVAAEMDLPLEEYQELLQKVGSLQIVSLDGEPGGAEGLGSFHEVIPDEDAQDPLERIEHEEEKNLVIYWLQELPEQMRRVMVLYYYEELTLKEIGEVLSLSESRICQIHSASIHSLRARLNPEQVA</sequence>
<dbReference type="PANTHER" id="PTHR30385">
    <property type="entry name" value="SIGMA FACTOR F FLAGELLAR"/>
    <property type="match status" value="1"/>
</dbReference>
<dbReference type="GO" id="GO:0006352">
    <property type="term" value="P:DNA-templated transcription initiation"/>
    <property type="evidence" value="ECO:0007669"/>
    <property type="project" value="InterPro"/>
</dbReference>
<accession>A0A532V4Z4</accession>
<comment type="caution">
    <text evidence="6">The sequence shown here is derived from an EMBL/GenBank/DDBJ whole genome shotgun (WGS) entry which is preliminary data.</text>
</comment>
<dbReference type="CDD" id="cd06171">
    <property type="entry name" value="Sigma70_r4"/>
    <property type="match status" value="1"/>
</dbReference>
<keyword evidence="2" id="KW-0731">Sigma factor</keyword>
<dbReference type="SUPFAM" id="SSF88659">
    <property type="entry name" value="Sigma3 and sigma4 domains of RNA polymerase sigma factors"/>
    <property type="match status" value="2"/>
</dbReference>
<dbReference type="InterPro" id="IPR007624">
    <property type="entry name" value="RNA_pol_sigma70_r3"/>
</dbReference>
<dbReference type="Pfam" id="PF04539">
    <property type="entry name" value="Sigma70_r3"/>
    <property type="match status" value="1"/>
</dbReference>
<dbReference type="InterPro" id="IPR013324">
    <property type="entry name" value="RNA_pol_sigma_r3/r4-like"/>
</dbReference>
<evidence type="ECO:0000256" key="2">
    <source>
        <dbReference type="ARBA" id="ARBA00023082"/>
    </source>
</evidence>
<dbReference type="GO" id="GO:0003899">
    <property type="term" value="F:DNA-directed RNA polymerase activity"/>
    <property type="evidence" value="ECO:0007669"/>
    <property type="project" value="InterPro"/>
</dbReference>
<dbReference type="PRINTS" id="PR00046">
    <property type="entry name" value="SIGMA70FCT"/>
</dbReference>
<dbReference type="Pfam" id="PF04542">
    <property type="entry name" value="Sigma70_r2"/>
    <property type="match status" value="1"/>
</dbReference>
<dbReference type="AlphaFoldDB" id="A0A532V4Z4"/>
<dbReference type="NCBIfam" id="TIGR02937">
    <property type="entry name" value="sigma70-ECF"/>
    <property type="match status" value="1"/>
</dbReference>
<dbReference type="PROSITE" id="PS00716">
    <property type="entry name" value="SIGMA70_2"/>
    <property type="match status" value="1"/>
</dbReference>
<organism evidence="6 7">
    <name type="scientific">candidate division LCP-89 bacterium B3_LCP</name>
    <dbReference type="NCBI Taxonomy" id="2012998"/>
    <lineage>
        <taxon>Bacteria</taxon>
        <taxon>Pseudomonadati</taxon>
        <taxon>Bacteria division LCP-89</taxon>
    </lineage>
</organism>
<keyword evidence="3" id="KW-0238">DNA-binding</keyword>
<dbReference type="Pfam" id="PF04545">
    <property type="entry name" value="Sigma70_r4"/>
    <property type="match status" value="1"/>
</dbReference>
<dbReference type="InterPro" id="IPR000943">
    <property type="entry name" value="RNA_pol_sigma70"/>
</dbReference>
<dbReference type="InterPro" id="IPR012845">
    <property type="entry name" value="RNA_pol_sigma_FliA_WhiG"/>
</dbReference>